<reference evidence="1 2" key="1">
    <citation type="submission" date="2024-10" db="EMBL/GenBank/DDBJ databases">
        <authorList>
            <person name="Kim D."/>
        </authorList>
    </citation>
    <scope>NUCLEOTIDE SEQUENCE [LARGE SCALE GENOMIC DNA]</scope>
    <source>
        <strain evidence="1">Taebaek</strain>
    </source>
</reference>
<dbReference type="Proteomes" id="UP001620645">
    <property type="component" value="Unassembled WGS sequence"/>
</dbReference>
<evidence type="ECO:0000313" key="1">
    <source>
        <dbReference type="EMBL" id="KAL3079629.1"/>
    </source>
</evidence>
<dbReference type="AlphaFoldDB" id="A0ABD2IHQ1"/>
<protein>
    <submittedName>
        <fullName evidence="1">Uncharacterized protein</fullName>
    </submittedName>
</protein>
<keyword evidence="2" id="KW-1185">Reference proteome</keyword>
<organism evidence="1 2">
    <name type="scientific">Heterodera schachtii</name>
    <name type="common">Sugarbeet cyst nematode worm</name>
    <name type="synonym">Tylenchus schachtii</name>
    <dbReference type="NCBI Taxonomy" id="97005"/>
    <lineage>
        <taxon>Eukaryota</taxon>
        <taxon>Metazoa</taxon>
        <taxon>Ecdysozoa</taxon>
        <taxon>Nematoda</taxon>
        <taxon>Chromadorea</taxon>
        <taxon>Rhabditida</taxon>
        <taxon>Tylenchina</taxon>
        <taxon>Tylenchomorpha</taxon>
        <taxon>Tylenchoidea</taxon>
        <taxon>Heteroderidae</taxon>
        <taxon>Heteroderinae</taxon>
        <taxon>Heterodera</taxon>
    </lineage>
</organism>
<evidence type="ECO:0000313" key="2">
    <source>
        <dbReference type="Proteomes" id="UP001620645"/>
    </source>
</evidence>
<dbReference type="EMBL" id="JBICCN010000300">
    <property type="protein sequence ID" value="KAL3079629.1"/>
    <property type="molecule type" value="Genomic_DNA"/>
</dbReference>
<accession>A0ABD2IHQ1</accession>
<name>A0ABD2IHQ1_HETSC</name>
<gene>
    <name evidence="1" type="ORF">niasHS_013911</name>
</gene>
<proteinExistence type="predicted"/>
<comment type="caution">
    <text evidence="1">The sequence shown here is derived from an EMBL/GenBank/DDBJ whole genome shotgun (WGS) entry which is preliminary data.</text>
</comment>
<sequence length="341" mass="39281">MGGAGEYGIPPNLLIRLQERIVSISFRADQLQRMVNTTFVDFRAIWQLINNDSINDSALIDELIEQLAEKVSEMQGQVTKGLNQNAYPTYYNDIEPFNEAETNLKELTENNGQLSNAEQMNKIKQIVSKMWAKANLKMIKNVSDNLLEGNSYFFGFTILFEFGKQMLAAERMIYKGFLNETTLEEAIKQQLINAYKQLVEKSVALYESWKLHRVMRLENIGIKLKREMAALNLSAADHSWDQFLSGQATIKSGTLIDQLLKVENLFSKYQYELDMVDLKESANILWHKLDEANQLIKAIKFAFDEDEEMEVYNALLHCLDIDKLLKHIESESDQMANKELL</sequence>